<evidence type="ECO:0000256" key="1">
    <source>
        <dbReference type="ARBA" id="ARBA00023002"/>
    </source>
</evidence>
<dbReference type="EMBL" id="NISK01000002">
    <property type="protein sequence ID" value="OWQ96786.1"/>
    <property type="molecule type" value="Genomic_DNA"/>
</dbReference>
<dbReference type="InterPro" id="IPR050129">
    <property type="entry name" value="Zn_alcohol_dh"/>
</dbReference>
<proteinExistence type="predicted"/>
<dbReference type="InterPro" id="IPR011032">
    <property type="entry name" value="GroES-like_sf"/>
</dbReference>
<comment type="caution">
    <text evidence="4">The sequence shown here is derived from an EMBL/GenBank/DDBJ whole genome shotgun (WGS) entry which is preliminary data.</text>
</comment>
<reference evidence="4 5" key="1">
    <citation type="journal article" date="2010" name="Int. J. Syst. Evol. Microbiol.">
        <title>Sphingopyxis bauzanensis sp. nov., a psychrophilic bacterium isolated from soil.</title>
        <authorList>
            <person name="Zhang D.C."/>
            <person name="Liu H.C."/>
            <person name="Xin Y.H."/>
            <person name="Zhou Y.G."/>
            <person name="Schinner F."/>
            <person name="Margesin R."/>
        </authorList>
    </citation>
    <scope>NUCLEOTIDE SEQUENCE [LARGE SCALE GENOMIC DNA]</scope>
    <source>
        <strain evidence="4 5">DSM 22271</strain>
    </source>
</reference>
<dbReference type="Pfam" id="PF08240">
    <property type="entry name" value="ADH_N"/>
    <property type="match status" value="1"/>
</dbReference>
<evidence type="ECO:0000259" key="3">
    <source>
        <dbReference type="Pfam" id="PF08240"/>
    </source>
</evidence>
<evidence type="ECO:0000313" key="4">
    <source>
        <dbReference type="EMBL" id="OWQ96786.1"/>
    </source>
</evidence>
<dbReference type="Pfam" id="PF00107">
    <property type="entry name" value="ADH_zinc_N"/>
    <property type="match status" value="1"/>
</dbReference>
<feature type="domain" description="Alcohol dehydrogenase-like N-terminal" evidence="3">
    <location>
        <begin position="27"/>
        <end position="147"/>
    </location>
</feature>
<evidence type="ECO:0000259" key="2">
    <source>
        <dbReference type="Pfam" id="PF00107"/>
    </source>
</evidence>
<keyword evidence="1" id="KW-0560">Oxidoreductase</keyword>
<accession>A0A246JV41</accession>
<protein>
    <submittedName>
        <fullName evidence="4">Alcohol dehydrogenase</fullName>
    </submittedName>
</protein>
<dbReference type="InterPro" id="IPR036291">
    <property type="entry name" value="NAD(P)-bd_dom_sf"/>
</dbReference>
<name>A0A246JV41_9SPHN</name>
<dbReference type="InterPro" id="IPR013149">
    <property type="entry name" value="ADH-like_C"/>
</dbReference>
<dbReference type="GO" id="GO:0016491">
    <property type="term" value="F:oxidoreductase activity"/>
    <property type="evidence" value="ECO:0007669"/>
    <property type="project" value="UniProtKB-KW"/>
</dbReference>
<dbReference type="PANTHER" id="PTHR43401:SF2">
    <property type="entry name" value="L-THREONINE 3-DEHYDROGENASE"/>
    <property type="match status" value="1"/>
</dbReference>
<dbReference type="RefSeq" id="WP_088440642.1">
    <property type="nucleotide sequence ID" value="NZ_BMMC01000014.1"/>
</dbReference>
<dbReference type="Gene3D" id="3.40.50.720">
    <property type="entry name" value="NAD(P)-binding Rossmann-like Domain"/>
    <property type="match status" value="1"/>
</dbReference>
<dbReference type="PANTHER" id="PTHR43401">
    <property type="entry name" value="L-THREONINE 3-DEHYDROGENASE"/>
    <property type="match status" value="1"/>
</dbReference>
<gene>
    <name evidence="4" type="ORF">CDQ92_06580</name>
</gene>
<dbReference type="InterPro" id="IPR013154">
    <property type="entry name" value="ADH-like_N"/>
</dbReference>
<dbReference type="OrthoDB" id="9806940at2"/>
<dbReference type="SUPFAM" id="SSF50129">
    <property type="entry name" value="GroES-like"/>
    <property type="match status" value="1"/>
</dbReference>
<sequence>MKAKAAVLVGDNNIEIRELDVPVDPPPGGAILAVEGCGMCGSDIKQYHGGTARAGIMSYPVIPGHETVGRIAKIDVEGVRRWGLKEGDRVAVHGIAPCGTCSGCMADSKCIDSFYYGFRSLHERSGLWGGFAQYMEIVPRTKLYPVSDSLSIEDALLFNPLAAGYDWLLAHGELQVGETVLILGSGQRGLACVVAAVEAGASQIIVTGLRSDAFKLDIARQLGATVTMIAEDEDIPGRIAELTNGRGVDLVCDTTPYVFEPVLDAIKAVRNKGRIVLSGLKDSRLMDGFPLDTLMMKQIRMIGVLASGHWATQQAIRVIESGRLPLGLMHTHSLPIDLLERGIKTLAGEIPGERALHVSILAQA</sequence>
<dbReference type="Gene3D" id="3.90.180.10">
    <property type="entry name" value="Medium-chain alcohol dehydrogenases, catalytic domain"/>
    <property type="match status" value="1"/>
</dbReference>
<feature type="domain" description="Alcohol dehydrogenase-like C-terminal" evidence="2">
    <location>
        <begin position="189"/>
        <end position="319"/>
    </location>
</feature>
<dbReference type="AlphaFoldDB" id="A0A246JV41"/>
<organism evidence="4 5">
    <name type="scientific">Sphingopyxis bauzanensis</name>
    <dbReference type="NCBI Taxonomy" id="651663"/>
    <lineage>
        <taxon>Bacteria</taxon>
        <taxon>Pseudomonadati</taxon>
        <taxon>Pseudomonadota</taxon>
        <taxon>Alphaproteobacteria</taxon>
        <taxon>Sphingomonadales</taxon>
        <taxon>Sphingomonadaceae</taxon>
        <taxon>Sphingopyxis</taxon>
    </lineage>
</organism>
<keyword evidence="5" id="KW-1185">Reference proteome</keyword>
<dbReference type="Proteomes" id="UP000197361">
    <property type="component" value="Unassembled WGS sequence"/>
</dbReference>
<dbReference type="SUPFAM" id="SSF51735">
    <property type="entry name" value="NAD(P)-binding Rossmann-fold domains"/>
    <property type="match status" value="1"/>
</dbReference>
<evidence type="ECO:0000313" key="5">
    <source>
        <dbReference type="Proteomes" id="UP000197361"/>
    </source>
</evidence>